<reference evidence="1 2" key="1">
    <citation type="submission" date="2020-07" db="EMBL/GenBank/DDBJ databases">
        <title>Comparative genomics of pyrophilous fungi reveals a link between fire events and developmental genes.</title>
        <authorList>
            <consortium name="DOE Joint Genome Institute"/>
            <person name="Steindorff A.S."/>
            <person name="Carver A."/>
            <person name="Calhoun S."/>
            <person name="Stillman K."/>
            <person name="Liu H."/>
            <person name="Lipzen A."/>
            <person name="Pangilinan J."/>
            <person name="Labutti K."/>
            <person name="Bruns T.D."/>
            <person name="Grigoriev I.V."/>
        </authorList>
    </citation>
    <scope>NUCLEOTIDE SEQUENCE [LARGE SCALE GENOMIC DNA]</scope>
    <source>
        <strain evidence="1 2">CBS 144469</strain>
    </source>
</reference>
<proteinExistence type="predicted"/>
<evidence type="ECO:0000313" key="1">
    <source>
        <dbReference type="EMBL" id="KAF6745581.1"/>
    </source>
</evidence>
<accession>A0A8H6LYA8</accession>
<evidence type="ECO:0000313" key="2">
    <source>
        <dbReference type="Proteomes" id="UP000521943"/>
    </source>
</evidence>
<comment type="caution">
    <text evidence="1">The sequence shown here is derived from an EMBL/GenBank/DDBJ whole genome shotgun (WGS) entry which is preliminary data.</text>
</comment>
<organism evidence="1 2">
    <name type="scientific">Ephemerocybe angulata</name>
    <dbReference type="NCBI Taxonomy" id="980116"/>
    <lineage>
        <taxon>Eukaryota</taxon>
        <taxon>Fungi</taxon>
        <taxon>Dikarya</taxon>
        <taxon>Basidiomycota</taxon>
        <taxon>Agaricomycotina</taxon>
        <taxon>Agaricomycetes</taxon>
        <taxon>Agaricomycetidae</taxon>
        <taxon>Agaricales</taxon>
        <taxon>Agaricineae</taxon>
        <taxon>Psathyrellaceae</taxon>
        <taxon>Ephemerocybe</taxon>
    </lineage>
</organism>
<dbReference type="OrthoDB" id="3099726at2759"/>
<dbReference type="EMBL" id="JACGCI010000104">
    <property type="protein sequence ID" value="KAF6745581.1"/>
    <property type="molecule type" value="Genomic_DNA"/>
</dbReference>
<gene>
    <name evidence="1" type="ORF">DFP72DRAFT_1077359</name>
</gene>
<dbReference type="AlphaFoldDB" id="A0A8H6LYA8"/>
<name>A0A8H6LYA8_9AGAR</name>
<dbReference type="Proteomes" id="UP000521943">
    <property type="component" value="Unassembled WGS sequence"/>
</dbReference>
<protein>
    <submittedName>
        <fullName evidence="1">Uncharacterized protein</fullName>
    </submittedName>
</protein>
<sequence length="185" mass="20935">MSTTGLGIYEPVSRAYYDEALTLQCNKCSRPIFGDMEISATECCAELYCAFCWDDIVRLDGRCLKPGCEDVYLKPVPIYWAEDTDSILSKERDYRRQILLEGDPRFQQIQEKTQMQATLDDHIRQMSGRTEATHAETRSIKNLAEQMRVRTQEVVANNVLLAAKIEAIKAQTANLENRGSGSGTQ</sequence>
<keyword evidence="2" id="KW-1185">Reference proteome</keyword>